<name>A0A511QDS5_9VIBR</name>
<proteinExistence type="predicted"/>
<dbReference type="OrthoDB" id="5810262at2"/>
<gene>
    <name evidence="2" type="ORF">VSA01S_15730</name>
</gene>
<keyword evidence="3" id="KW-1185">Reference proteome</keyword>
<dbReference type="Proteomes" id="UP000321922">
    <property type="component" value="Unassembled WGS sequence"/>
</dbReference>
<dbReference type="NCBIfam" id="TIGR02568">
    <property type="entry name" value="LcrE"/>
    <property type="match status" value="1"/>
</dbReference>
<dbReference type="GO" id="GO:0009986">
    <property type="term" value="C:cell surface"/>
    <property type="evidence" value="ECO:0007669"/>
    <property type="project" value="InterPro"/>
</dbReference>
<reference evidence="2 3" key="1">
    <citation type="submission" date="2019-07" db="EMBL/GenBank/DDBJ databases">
        <title>Whole genome shotgun sequence of Vibrio sagamiensis NBRC 104589.</title>
        <authorList>
            <person name="Hosoyama A."/>
            <person name="Uohara A."/>
            <person name="Ohji S."/>
            <person name="Ichikawa N."/>
        </authorList>
    </citation>
    <scope>NUCLEOTIDE SEQUENCE [LARGE SCALE GENOMIC DNA]</scope>
    <source>
        <strain evidence="2 3">NBRC 104589</strain>
    </source>
</reference>
<dbReference type="AlphaFoldDB" id="A0A511QDS5"/>
<dbReference type="GO" id="GO:0050709">
    <property type="term" value="P:negative regulation of protein secretion"/>
    <property type="evidence" value="ECO:0007669"/>
    <property type="project" value="InterPro"/>
</dbReference>
<protein>
    <submittedName>
        <fullName evidence="2">Membrane protein</fullName>
    </submittedName>
</protein>
<evidence type="ECO:0000313" key="3">
    <source>
        <dbReference type="Proteomes" id="UP000321922"/>
    </source>
</evidence>
<feature type="domain" description="Hypersensitivity response secretion-like HrpJ" evidence="1">
    <location>
        <begin position="64"/>
        <end position="227"/>
    </location>
</feature>
<dbReference type="EMBL" id="BJXJ01000012">
    <property type="protein sequence ID" value="GEM75461.1"/>
    <property type="molecule type" value="Genomic_DNA"/>
</dbReference>
<dbReference type="InterPro" id="IPR013401">
    <property type="entry name" value="T3SS_LcrE"/>
</dbReference>
<dbReference type="SUPFAM" id="SSF140591">
    <property type="entry name" value="Type III secretion system domain"/>
    <property type="match status" value="1"/>
</dbReference>
<accession>A0A511QDS5</accession>
<dbReference type="GO" id="GO:0019867">
    <property type="term" value="C:outer membrane"/>
    <property type="evidence" value="ECO:0007669"/>
    <property type="project" value="InterPro"/>
</dbReference>
<comment type="caution">
    <text evidence="2">The sequence shown here is derived from an EMBL/GenBank/DDBJ whole genome shotgun (WGS) entry which is preliminary data.</text>
</comment>
<evidence type="ECO:0000313" key="2">
    <source>
        <dbReference type="EMBL" id="GEM75461.1"/>
    </source>
</evidence>
<dbReference type="GO" id="GO:0030254">
    <property type="term" value="P:protein secretion by the type III secretion system"/>
    <property type="evidence" value="ECO:0007669"/>
    <property type="project" value="InterPro"/>
</dbReference>
<dbReference type="Gene3D" id="1.10.150.630">
    <property type="match status" value="1"/>
</dbReference>
<dbReference type="Pfam" id="PF07201">
    <property type="entry name" value="HrpJ"/>
    <property type="match status" value="1"/>
</dbReference>
<dbReference type="InterPro" id="IPR010812">
    <property type="entry name" value="HrpJ-like"/>
</dbReference>
<evidence type="ECO:0000259" key="1">
    <source>
        <dbReference type="Pfam" id="PF07201"/>
    </source>
</evidence>
<dbReference type="RefSeq" id="WP_050567457.1">
    <property type="nucleotide sequence ID" value="NZ_BAOJ01000176.1"/>
</dbReference>
<organism evidence="2 3">
    <name type="scientific">Vibrio sagamiensis NBRC 104589</name>
    <dbReference type="NCBI Taxonomy" id="1219064"/>
    <lineage>
        <taxon>Bacteria</taxon>
        <taxon>Pseudomonadati</taxon>
        <taxon>Pseudomonadota</taxon>
        <taxon>Gammaproteobacteria</taxon>
        <taxon>Vibrionales</taxon>
        <taxon>Vibrionaceae</taxon>
        <taxon>Vibrio</taxon>
    </lineage>
</organism>
<sequence length="295" mass="33000">MFNQTIQTNNTRSLLVDNQMGNQDDDGATIGNYRGQRVVNIPSIHNSILGSLEELTTTGASRGERSLALSDRKVRDGGSRNAKLEELISRYLKKVPDIEKNEKIKDLAARMAGGNITNILDMQYFLNQFSEEQSHQYLALTAVGAFLKDRPESQHLAQLVAQAINNIEQDSQKIGEINTEIRISETANDFSKNENFSQLQSLRNFYRDTVHGYQGIQAVFNDVINRFGESGIPKAIDFLLKGMSSDLSVHGSSIEPTKLQLLMSDMHILKTVNTVQEQVSQLHNRFAPKKAGYVL</sequence>